<keyword evidence="3 9" id="KW-0238">DNA-binding</keyword>
<feature type="domain" description="HTH myb-type" evidence="8">
    <location>
        <begin position="73"/>
        <end position="123"/>
    </location>
</feature>
<evidence type="ECO:0000259" key="7">
    <source>
        <dbReference type="PROSITE" id="PS50090"/>
    </source>
</evidence>
<keyword evidence="2" id="KW-0805">Transcription regulation</keyword>
<proteinExistence type="predicted"/>
<dbReference type="GO" id="GO:0001006">
    <property type="term" value="F:RNA polymerase III type 3 promoter sequence-specific DNA binding"/>
    <property type="evidence" value="ECO:0007669"/>
    <property type="project" value="TreeGrafter"/>
</dbReference>
<feature type="domain" description="HTH myb-type" evidence="8">
    <location>
        <begin position="17"/>
        <end position="72"/>
    </location>
</feature>
<reference evidence="9 10" key="1">
    <citation type="submission" date="2011-07" db="EMBL/GenBank/DDBJ databases">
        <authorList>
            <person name="Coyne R."/>
            <person name="Brami D."/>
            <person name="Johnson J."/>
            <person name="Hostetler J."/>
            <person name="Hannick L."/>
            <person name="Clark T."/>
            <person name="Cassidy-Hanley D."/>
            <person name="Inman J."/>
        </authorList>
    </citation>
    <scope>NUCLEOTIDE SEQUENCE [LARGE SCALE GENOMIC DNA]</scope>
    <source>
        <strain evidence="9 10">G5</strain>
    </source>
</reference>
<dbReference type="GO" id="GO:0000978">
    <property type="term" value="F:RNA polymerase II cis-regulatory region sequence-specific DNA binding"/>
    <property type="evidence" value="ECO:0007669"/>
    <property type="project" value="TreeGrafter"/>
</dbReference>
<dbReference type="InParanoid" id="G0R360"/>
<dbReference type="FunFam" id="1.10.10.60:FF:000010">
    <property type="entry name" value="Transcriptional activator Myb isoform A"/>
    <property type="match status" value="1"/>
</dbReference>
<evidence type="ECO:0000313" key="10">
    <source>
        <dbReference type="Proteomes" id="UP000008983"/>
    </source>
</evidence>
<dbReference type="GeneID" id="14904165"/>
<dbReference type="PANTHER" id="PTHR46621">
    <property type="entry name" value="SNRNA-ACTIVATING PROTEIN COMPLEX SUBUNIT 4"/>
    <property type="match status" value="1"/>
</dbReference>
<keyword evidence="1" id="KW-0677">Repeat</keyword>
<evidence type="ECO:0000256" key="1">
    <source>
        <dbReference type="ARBA" id="ARBA00022737"/>
    </source>
</evidence>
<feature type="domain" description="Myb-like" evidence="7">
    <location>
        <begin position="17"/>
        <end position="68"/>
    </location>
</feature>
<dbReference type="PROSITE" id="PS50090">
    <property type="entry name" value="MYB_LIKE"/>
    <property type="match status" value="2"/>
</dbReference>
<dbReference type="PROSITE" id="PS51294">
    <property type="entry name" value="HTH_MYB"/>
    <property type="match status" value="2"/>
</dbReference>
<dbReference type="CDD" id="cd00167">
    <property type="entry name" value="SANT"/>
    <property type="match status" value="2"/>
</dbReference>
<organism evidence="9 10">
    <name type="scientific">Ichthyophthirius multifiliis</name>
    <name type="common">White spot disease agent</name>
    <name type="synonym">Ich</name>
    <dbReference type="NCBI Taxonomy" id="5932"/>
    <lineage>
        <taxon>Eukaryota</taxon>
        <taxon>Sar</taxon>
        <taxon>Alveolata</taxon>
        <taxon>Ciliophora</taxon>
        <taxon>Intramacronucleata</taxon>
        <taxon>Oligohymenophorea</taxon>
        <taxon>Hymenostomatida</taxon>
        <taxon>Ophryoglenina</taxon>
        <taxon>Ichthyophthirius</taxon>
    </lineage>
</organism>
<dbReference type="RefSeq" id="XP_004027428.1">
    <property type="nucleotide sequence ID" value="XM_004027379.1"/>
</dbReference>
<dbReference type="OrthoDB" id="2143914at2759"/>
<evidence type="ECO:0000256" key="4">
    <source>
        <dbReference type="ARBA" id="ARBA00023163"/>
    </source>
</evidence>
<dbReference type="InterPro" id="IPR001005">
    <property type="entry name" value="SANT/Myb"/>
</dbReference>
<keyword evidence="5" id="KW-0539">Nucleus</keyword>
<evidence type="ECO:0000256" key="2">
    <source>
        <dbReference type="ARBA" id="ARBA00023015"/>
    </source>
</evidence>
<evidence type="ECO:0000256" key="5">
    <source>
        <dbReference type="ARBA" id="ARBA00023242"/>
    </source>
</evidence>
<dbReference type="STRING" id="857967.G0R360"/>
<feature type="compositionally biased region" description="Basic and acidic residues" evidence="6">
    <location>
        <begin position="1"/>
        <end position="19"/>
    </location>
</feature>
<dbReference type="GO" id="GO:0042795">
    <property type="term" value="P:snRNA transcription by RNA polymerase II"/>
    <property type="evidence" value="ECO:0007669"/>
    <property type="project" value="TreeGrafter"/>
</dbReference>
<dbReference type="InterPro" id="IPR017930">
    <property type="entry name" value="Myb_dom"/>
</dbReference>
<dbReference type="Proteomes" id="UP000008983">
    <property type="component" value="Unassembled WGS sequence"/>
</dbReference>
<dbReference type="OMA" id="MRERWHN"/>
<dbReference type="SMART" id="SM00717">
    <property type="entry name" value="SANT"/>
    <property type="match status" value="2"/>
</dbReference>
<sequence length="124" mass="14501">MDCEKQKNYPNCKNEETKSIKKGPWNQKEDVLLLNWIKVYGPSKWSQCAETIKGRTGKQCRERWFNNLDPEVKIGFWSPQEDNLIFEGYLKNGSSWSAIAKQIQGRTENSVKNRFYSTSNGKQF</sequence>
<dbReference type="Gene3D" id="1.10.10.60">
    <property type="entry name" value="Homeodomain-like"/>
    <property type="match status" value="2"/>
</dbReference>
<keyword evidence="10" id="KW-1185">Reference proteome</keyword>
<accession>G0R360</accession>
<evidence type="ECO:0000256" key="3">
    <source>
        <dbReference type="ARBA" id="ARBA00023125"/>
    </source>
</evidence>
<evidence type="ECO:0000313" key="9">
    <source>
        <dbReference type="EMBL" id="EGR28083.1"/>
    </source>
</evidence>
<dbReference type="eggNOG" id="KOG0048">
    <property type="taxonomic scope" value="Eukaryota"/>
</dbReference>
<dbReference type="GO" id="GO:0042796">
    <property type="term" value="P:snRNA transcription by RNA polymerase III"/>
    <property type="evidence" value="ECO:0007669"/>
    <property type="project" value="TreeGrafter"/>
</dbReference>
<dbReference type="AlphaFoldDB" id="G0R360"/>
<keyword evidence="4" id="KW-0804">Transcription</keyword>
<feature type="domain" description="Myb-like" evidence="7">
    <location>
        <begin position="69"/>
        <end position="119"/>
    </location>
</feature>
<dbReference type="SUPFAM" id="SSF46689">
    <property type="entry name" value="Homeodomain-like"/>
    <property type="match status" value="1"/>
</dbReference>
<evidence type="ECO:0000256" key="6">
    <source>
        <dbReference type="SAM" id="MobiDB-lite"/>
    </source>
</evidence>
<dbReference type="GO" id="GO:0019185">
    <property type="term" value="C:snRNA-activating protein complex"/>
    <property type="evidence" value="ECO:0007669"/>
    <property type="project" value="TreeGrafter"/>
</dbReference>
<dbReference type="Pfam" id="PF00249">
    <property type="entry name" value="Myb_DNA-binding"/>
    <property type="match status" value="2"/>
</dbReference>
<evidence type="ECO:0000259" key="8">
    <source>
        <dbReference type="PROSITE" id="PS51294"/>
    </source>
</evidence>
<protein>
    <submittedName>
        <fullName evidence="9">Myb-like DNA-binding domain protein</fullName>
    </submittedName>
</protein>
<dbReference type="PANTHER" id="PTHR46621:SF1">
    <property type="entry name" value="SNRNA-ACTIVATING PROTEIN COMPLEX SUBUNIT 4"/>
    <property type="match status" value="1"/>
</dbReference>
<feature type="region of interest" description="Disordered" evidence="6">
    <location>
        <begin position="1"/>
        <end position="20"/>
    </location>
</feature>
<gene>
    <name evidence="9" type="ORF">IMG5_183400</name>
</gene>
<name>G0R360_ICHMU</name>
<dbReference type="InterPro" id="IPR009057">
    <property type="entry name" value="Homeodomain-like_sf"/>
</dbReference>
<dbReference type="EMBL" id="GL984293">
    <property type="protein sequence ID" value="EGR28083.1"/>
    <property type="molecule type" value="Genomic_DNA"/>
</dbReference>
<dbReference type="InterPro" id="IPR051575">
    <property type="entry name" value="Myb-like_DNA-bd"/>
</dbReference>